<dbReference type="GO" id="GO:0016787">
    <property type="term" value="F:hydrolase activity"/>
    <property type="evidence" value="ECO:0007669"/>
    <property type="project" value="UniProtKB-KW"/>
</dbReference>
<evidence type="ECO:0000256" key="4">
    <source>
        <dbReference type="ARBA" id="ARBA00022801"/>
    </source>
</evidence>
<dbReference type="eggNOG" id="COG4113">
    <property type="taxonomic scope" value="Bacteria"/>
</dbReference>
<evidence type="ECO:0000313" key="8">
    <source>
        <dbReference type="EMBL" id="ACQ81654.1"/>
    </source>
</evidence>
<dbReference type="EMBL" id="CP001618">
    <property type="protein sequence ID" value="ACQ81654.1"/>
    <property type="molecule type" value="Genomic_DNA"/>
</dbReference>
<dbReference type="Proteomes" id="UP000007962">
    <property type="component" value="Chromosome"/>
</dbReference>
<dbReference type="SUPFAM" id="SSF88723">
    <property type="entry name" value="PIN domain-like"/>
    <property type="match status" value="1"/>
</dbReference>
<dbReference type="InterPro" id="IPR029060">
    <property type="entry name" value="PIN-like_dom_sf"/>
</dbReference>
<dbReference type="HOGENOM" id="CLU_119496_1_0_11"/>
<protein>
    <recommendedName>
        <fullName evidence="6">Ribonuclease VapC</fullName>
        <shortName evidence="6">RNase VapC</shortName>
        <ecNumber evidence="6">3.1.-.-</ecNumber>
    </recommendedName>
    <alternativeName>
        <fullName evidence="6">Toxin VapC</fullName>
    </alternativeName>
</protein>
<comment type="cofactor">
    <cofactor evidence="6">
        <name>Mg(2+)</name>
        <dbReference type="ChEBI" id="CHEBI:18420"/>
    </cofactor>
</comment>
<evidence type="ECO:0000256" key="1">
    <source>
        <dbReference type="ARBA" id="ARBA00022649"/>
    </source>
</evidence>
<keyword evidence="4 6" id="KW-0378">Hydrolase</keyword>
<dbReference type="EC" id="3.1.-.-" evidence="6"/>
<evidence type="ECO:0000259" key="7">
    <source>
        <dbReference type="Pfam" id="PF01850"/>
    </source>
</evidence>
<feature type="domain" description="PIN" evidence="7">
    <location>
        <begin position="4"/>
        <end position="110"/>
    </location>
</feature>
<evidence type="ECO:0000256" key="6">
    <source>
        <dbReference type="HAMAP-Rule" id="MF_00265"/>
    </source>
</evidence>
<dbReference type="STRING" id="471853.Bcav_3412"/>
<organism evidence="8 9">
    <name type="scientific">Beutenbergia cavernae (strain ATCC BAA-8 / DSM 12333 / CCUG 43141 / JCM 11478 / NBRC 16432 / NCIMB 13614 / HKI 0122)</name>
    <dbReference type="NCBI Taxonomy" id="471853"/>
    <lineage>
        <taxon>Bacteria</taxon>
        <taxon>Bacillati</taxon>
        <taxon>Actinomycetota</taxon>
        <taxon>Actinomycetes</taxon>
        <taxon>Micrococcales</taxon>
        <taxon>Beutenbergiaceae</taxon>
        <taxon>Beutenbergia</taxon>
    </lineage>
</organism>
<dbReference type="GO" id="GO:0090729">
    <property type="term" value="F:toxin activity"/>
    <property type="evidence" value="ECO:0007669"/>
    <property type="project" value="UniProtKB-KW"/>
</dbReference>
<dbReference type="InterPro" id="IPR002716">
    <property type="entry name" value="PIN_dom"/>
</dbReference>
<dbReference type="KEGG" id="bcv:Bcav_3412"/>
<keyword evidence="3 6" id="KW-0479">Metal-binding</keyword>
<evidence type="ECO:0000256" key="2">
    <source>
        <dbReference type="ARBA" id="ARBA00022722"/>
    </source>
</evidence>
<keyword evidence="9" id="KW-1185">Reference proteome</keyword>
<comment type="function">
    <text evidence="6">Toxic component of a toxin-antitoxin (TA) system. An RNase.</text>
</comment>
<keyword evidence="1 6" id="KW-1277">Toxin-antitoxin system</keyword>
<dbReference type="InterPro" id="IPR022907">
    <property type="entry name" value="VapC_family"/>
</dbReference>
<dbReference type="RefSeq" id="WP_015883891.1">
    <property type="nucleotide sequence ID" value="NC_012669.1"/>
</dbReference>
<proteinExistence type="inferred from homology"/>
<sequence>MATVVMDTSALLRLVHPEPGHDLVCALWNRADSVVASRLADAELRAVLEAGRRTGHLSEAARDAALERWAECRDSVRVVEVTPELADTAGDLALRHGIRAGDAVVLAGALLLAPVDPVLAVWDGRLADAARSEGLRVLP</sequence>
<dbReference type="HAMAP" id="MF_00265">
    <property type="entry name" value="VapC_Nob1"/>
    <property type="match status" value="1"/>
</dbReference>
<accession>C5C229</accession>
<keyword evidence="5 6" id="KW-0460">Magnesium</keyword>
<dbReference type="Pfam" id="PF01850">
    <property type="entry name" value="PIN"/>
    <property type="match status" value="1"/>
</dbReference>
<evidence type="ECO:0000256" key="3">
    <source>
        <dbReference type="ARBA" id="ARBA00022723"/>
    </source>
</evidence>
<dbReference type="GO" id="GO:0004540">
    <property type="term" value="F:RNA nuclease activity"/>
    <property type="evidence" value="ECO:0007669"/>
    <property type="project" value="InterPro"/>
</dbReference>
<keyword evidence="6" id="KW-0800">Toxin</keyword>
<feature type="binding site" evidence="6">
    <location>
        <position position="102"/>
    </location>
    <ligand>
        <name>Mg(2+)</name>
        <dbReference type="ChEBI" id="CHEBI:18420"/>
    </ligand>
</feature>
<gene>
    <name evidence="6" type="primary">vapC</name>
    <name evidence="8" type="ordered locus">Bcav_3412</name>
</gene>
<dbReference type="CDD" id="cd09874">
    <property type="entry name" value="PIN_MT3492-like"/>
    <property type="match status" value="1"/>
</dbReference>
<comment type="similarity">
    <text evidence="6">Belongs to the PINc/VapC protein family.</text>
</comment>
<evidence type="ECO:0000313" key="9">
    <source>
        <dbReference type="Proteomes" id="UP000007962"/>
    </source>
</evidence>
<dbReference type="AlphaFoldDB" id="C5C229"/>
<keyword evidence="2 6" id="KW-0540">Nuclease</keyword>
<dbReference type="GO" id="GO:0000287">
    <property type="term" value="F:magnesium ion binding"/>
    <property type="evidence" value="ECO:0007669"/>
    <property type="project" value="UniProtKB-UniRule"/>
</dbReference>
<name>C5C229_BEUC1</name>
<evidence type="ECO:0000256" key="5">
    <source>
        <dbReference type="ARBA" id="ARBA00022842"/>
    </source>
</evidence>
<reference evidence="8 9" key="1">
    <citation type="journal article" date="2009" name="Stand. Genomic Sci.">
        <title>Complete genome sequence of Beutenbergia cavernae type strain (HKI 0122).</title>
        <authorList>
            <person name="Land M."/>
            <person name="Pukall R."/>
            <person name="Abt B."/>
            <person name="Goker M."/>
            <person name="Rohde M."/>
            <person name="Glavina Del Rio T."/>
            <person name="Tice H."/>
            <person name="Copeland A."/>
            <person name="Cheng J.F."/>
            <person name="Lucas S."/>
            <person name="Chen F."/>
            <person name="Nolan M."/>
            <person name="Bruce D."/>
            <person name="Goodwin L."/>
            <person name="Pitluck S."/>
            <person name="Ivanova N."/>
            <person name="Mavromatis K."/>
            <person name="Ovchinnikova G."/>
            <person name="Pati A."/>
            <person name="Chen A."/>
            <person name="Palaniappan K."/>
            <person name="Hauser L."/>
            <person name="Chang Y.J."/>
            <person name="Jefferies C.C."/>
            <person name="Saunders E."/>
            <person name="Brettin T."/>
            <person name="Detter J.C."/>
            <person name="Han C."/>
            <person name="Chain P."/>
            <person name="Bristow J."/>
            <person name="Eisen J.A."/>
            <person name="Markowitz V."/>
            <person name="Hugenholtz P."/>
            <person name="Kyrpides N.C."/>
            <person name="Klenk H.P."/>
            <person name="Lapidus A."/>
        </authorList>
    </citation>
    <scope>NUCLEOTIDE SEQUENCE [LARGE SCALE GENOMIC DNA]</scope>
    <source>
        <strain evidence="9">ATCC BAA-8 / DSM 12333 / NBRC 16432</strain>
    </source>
</reference>
<dbReference type="Gene3D" id="3.40.50.1010">
    <property type="entry name" value="5'-nuclease"/>
    <property type="match status" value="1"/>
</dbReference>
<dbReference type="OrthoDB" id="1525146at2"/>
<feature type="binding site" evidence="6">
    <location>
        <position position="7"/>
    </location>
    <ligand>
        <name>Mg(2+)</name>
        <dbReference type="ChEBI" id="CHEBI:18420"/>
    </ligand>
</feature>